<dbReference type="KEGG" id="daw:HS1_002171"/>
<name>A0A7U4QM98_DESA2</name>
<proteinExistence type="predicted"/>
<dbReference type="OrthoDB" id="5421282at2"/>
<keyword evidence="2" id="KW-1185">Reference proteome</keyword>
<accession>A0A7U4QM98</accession>
<sequence>MFRRFLLFLISCIIILPLVFLSCVHARPPKPGPNFVWVAPHTTPNGVFIPGHWKYVGPAKKGKVWIPGHYRPNGKWIPGHWKILTPPRAKAVWVPGHYGPGGRWIPGHWR</sequence>
<evidence type="ECO:0008006" key="3">
    <source>
        <dbReference type="Google" id="ProtNLM"/>
    </source>
</evidence>
<protein>
    <recommendedName>
        <fullName evidence="3">YXWGXW repeat-containing protein</fullName>
    </recommendedName>
</protein>
<dbReference type="AlphaFoldDB" id="A0A7U4QM98"/>
<dbReference type="Proteomes" id="UP000070560">
    <property type="component" value="Chromosome"/>
</dbReference>
<evidence type="ECO:0000313" key="1">
    <source>
        <dbReference type="EMBL" id="AMM41957.1"/>
    </source>
</evidence>
<reference evidence="1 2" key="1">
    <citation type="submission" date="2015-10" db="EMBL/GenBank/DDBJ databases">
        <title>Candidatus Desulfofervidus auxilii, a hydrogenotrophic sulfate-reducing bacterium involved in the thermophilic anaerobic oxidation of methane.</title>
        <authorList>
            <person name="Krukenberg V."/>
            <person name="Richter M."/>
            <person name="Wegener G."/>
        </authorList>
    </citation>
    <scope>NUCLEOTIDE SEQUENCE [LARGE SCALE GENOMIC DNA]</scope>
    <source>
        <strain evidence="1 2">HS1</strain>
    </source>
</reference>
<dbReference type="RefSeq" id="WP_066065291.1">
    <property type="nucleotide sequence ID" value="NZ_CP013015.1"/>
</dbReference>
<dbReference type="EMBL" id="CP013015">
    <property type="protein sequence ID" value="AMM41957.1"/>
    <property type="molecule type" value="Genomic_DNA"/>
</dbReference>
<dbReference type="PROSITE" id="PS51257">
    <property type="entry name" value="PROKAR_LIPOPROTEIN"/>
    <property type="match status" value="1"/>
</dbReference>
<gene>
    <name evidence="1" type="ORF">HS1_002171</name>
</gene>
<organism evidence="1 2">
    <name type="scientific">Desulfofervidus auxilii</name>
    <dbReference type="NCBI Taxonomy" id="1621989"/>
    <lineage>
        <taxon>Bacteria</taxon>
        <taxon>Pseudomonadati</taxon>
        <taxon>Thermodesulfobacteriota</taxon>
        <taxon>Candidatus Desulfofervidia</taxon>
        <taxon>Candidatus Desulfofervidales</taxon>
        <taxon>Candidatus Desulfofervidaceae</taxon>
        <taxon>Candidatus Desulfofervidus</taxon>
    </lineage>
</organism>
<evidence type="ECO:0000313" key="2">
    <source>
        <dbReference type="Proteomes" id="UP000070560"/>
    </source>
</evidence>